<name>A0A8A2VEH6_9EURY</name>
<evidence type="ECO:0000259" key="1">
    <source>
        <dbReference type="Pfam" id="PF01022"/>
    </source>
</evidence>
<organism evidence="3 4">
    <name type="scientific">Haloterrigena alkaliphila</name>
    <dbReference type="NCBI Taxonomy" id="2816475"/>
    <lineage>
        <taxon>Archaea</taxon>
        <taxon>Methanobacteriati</taxon>
        <taxon>Methanobacteriota</taxon>
        <taxon>Stenosarchaea group</taxon>
        <taxon>Halobacteria</taxon>
        <taxon>Halobacteriales</taxon>
        <taxon>Natrialbaceae</taxon>
        <taxon>Haloterrigena</taxon>
    </lineage>
</organism>
<dbReference type="RefSeq" id="WP_207290178.1">
    <property type="nucleotide sequence ID" value="NZ_CP071462.1"/>
</dbReference>
<dbReference type="InterPro" id="IPR054588">
    <property type="entry name" value="Csa3_N"/>
</dbReference>
<evidence type="ECO:0000313" key="3">
    <source>
        <dbReference type="EMBL" id="QSX00460.1"/>
    </source>
</evidence>
<dbReference type="NCBIfam" id="TIGR01884">
    <property type="entry name" value="cas_HTH"/>
    <property type="match status" value="1"/>
</dbReference>
<evidence type="ECO:0000259" key="2">
    <source>
        <dbReference type="Pfam" id="PF22662"/>
    </source>
</evidence>
<dbReference type="EMBL" id="CP071462">
    <property type="protein sequence ID" value="QSX00460.1"/>
    <property type="molecule type" value="Genomic_DNA"/>
</dbReference>
<dbReference type="SUPFAM" id="SSF46785">
    <property type="entry name" value="Winged helix' DNA-binding domain"/>
    <property type="match status" value="1"/>
</dbReference>
<dbReference type="InterPro" id="IPR036388">
    <property type="entry name" value="WH-like_DNA-bd_sf"/>
</dbReference>
<keyword evidence="3" id="KW-0238">DNA-binding</keyword>
<dbReference type="Gene3D" id="1.10.10.10">
    <property type="entry name" value="Winged helix-like DNA-binding domain superfamily/Winged helix DNA-binding domain"/>
    <property type="match status" value="1"/>
</dbReference>
<dbReference type="KEGG" id="hakz:J0X25_05695"/>
<dbReference type="GO" id="GO:0003677">
    <property type="term" value="F:DNA binding"/>
    <property type="evidence" value="ECO:0007669"/>
    <property type="project" value="UniProtKB-KW"/>
</dbReference>
<accession>A0A8A2VEH6</accession>
<keyword evidence="4" id="KW-1185">Reference proteome</keyword>
<evidence type="ECO:0000313" key="4">
    <source>
        <dbReference type="Proteomes" id="UP000663203"/>
    </source>
</evidence>
<dbReference type="InterPro" id="IPR010163">
    <property type="entry name" value="Csa3"/>
</dbReference>
<dbReference type="GO" id="GO:0003700">
    <property type="term" value="F:DNA-binding transcription factor activity"/>
    <property type="evidence" value="ECO:0007669"/>
    <property type="project" value="InterPro"/>
</dbReference>
<protein>
    <submittedName>
        <fullName evidence="3">CRISPR locus-related DNA-binding protein</fullName>
    </submittedName>
</protein>
<dbReference type="InterPro" id="IPR001845">
    <property type="entry name" value="HTH_ArsR_DNA-bd_dom"/>
</dbReference>
<dbReference type="Pfam" id="PF22662">
    <property type="entry name" value="Csa3_N"/>
    <property type="match status" value="1"/>
</dbReference>
<feature type="domain" description="Csa3 N-terminal" evidence="2">
    <location>
        <begin position="2"/>
        <end position="112"/>
    </location>
</feature>
<dbReference type="GeneID" id="63186778"/>
<feature type="domain" description="HTH arsR-type" evidence="1">
    <location>
        <begin position="158"/>
        <end position="190"/>
    </location>
</feature>
<dbReference type="Gene3D" id="3.40.50.11700">
    <property type="match status" value="1"/>
</dbReference>
<proteinExistence type="predicted"/>
<reference evidence="3 4" key="1">
    <citation type="submission" date="2021-03" db="EMBL/GenBank/DDBJ databases">
        <title>Haloterrigena longa sp. nov. and Haloterrigena limicola sp. nov., extremely halophilic archaea isolated from a salt lake.</title>
        <authorList>
            <person name="Henglin C."/>
        </authorList>
    </citation>
    <scope>NUCLEOTIDE SEQUENCE [LARGE SCALE GENOMIC DNA]</scope>
    <source>
        <strain evidence="3 4">KZCA68</strain>
    </source>
</reference>
<dbReference type="InterPro" id="IPR036390">
    <property type="entry name" value="WH_DNA-bd_sf"/>
</dbReference>
<dbReference type="Proteomes" id="UP000663203">
    <property type="component" value="Chromosome"/>
</dbReference>
<sequence length="211" mass="23565">MRTYISTIGYHSTRVMRPILNNGIDADDTVVLLRPLEDEKEQSKDAIQDVRQTVRELGPDTTVVTEAIDHDSFETAVLECVDVIEAANGQVILNFDGGPREVFLPFTVAAISRPNLIDQVFQFRDTDQKVRELSLPNLMDRVPEVADETLQAVGELDEEATLPSIAESTGKARSTVGRHLDKLEEANLVRTQKAKKTREVRLTLGGRLRLQ</sequence>
<dbReference type="Pfam" id="PF01022">
    <property type="entry name" value="HTH_5"/>
    <property type="match status" value="1"/>
</dbReference>
<dbReference type="AlphaFoldDB" id="A0A8A2VEH6"/>
<gene>
    <name evidence="3" type="ORF">J0X25_05695</name>
</gene>